<dbReference type="Proteomes" id="UP000807785">
    <property type="component" value="Unassembled WGS sequence"/>
</dbReference>
<evidence type="ECO:0000313" key="2">
    <source>
        <dbReference type="Proteomes" id="UP000807785"/>
    </source>
</evidence>
<comment type="caution">
    <text evidence="1">The sequence shown here is derived from an EMBL/GenBank/DDBJ whole genome shotgun (WGS) entry which is preliminary data.</text>
</comment>
<gene>
    <name evidence="1" type="ORF">IPH26_18270</name>
</gene>
<reference evidence="1" key="1">
    <citation type="submission" date="2020-10" db="EMBL/GenBank/DDBJ databases">
        <title>Connecting structure to function with the recovery of over 1000 high-quality activated sludge metagenome-assembled genomes encoding full-length rRNA genes using long-read sequencing.</title>
        <authorList>
            <person name="Singleton C.M."/>
            <person name="Petriglieri F."/>
            <person name="Kristensen J.M."/>
            <person name="Kirkegaard R.H."/>
            <person name="Michaelsen T.Y."/>
            <person name="Andersen M.H."/>
            <person name="Karst S.M."/>
            <person name="Dueholm M.S."/>
            <person name="Nielsen P.H."/>
            <person name="Albertsen M."/>
        </authorList>
    </citation>
    <scope>NUCLEOTIDE SEQUENCE</scope>
    <source>
        <strain evidence="1">Bjer_18-Q3-R1-45_BAT3C.347</strain>
    </source>
</reference>
<protein>
    <submittedName>
        <fullName evidence="1">Uncharacterized protein</fullName>
    </submittedName>
</protein>
<dbReference type="AlphaFoldDB" id="A0A9D7E1L7"/>
<evidence type="ECO:0000313" key="1">
    <source>
        <dbReference type="EMBL" id="MBK6974791.1"/>
    </source>
</evidence>
<accession>A0A9D7E1L7</accession>
<dbReference type="EMBL" id="JADJEV010000004">
    <property type="protein sequence ID" value="MBK6974791.1"/>
    <property type="molecule type" value="Genomic_DNA"/>
</dbReference>
<organism evidence="1 2">
    <name type="scientific">Candidatus Methylophosphatis roskildensis</name>
    <dbReference type="NCBI Taxonomy" id="2899263"/>
    <lineage>
        <taxon>Bacteria</taxon>
        <taxon>Pseudomonadati</taxon>
        <taxon>Pseudomonadota</taxon>
        <taxon>Betaproteobacteria</taxon>
        <taxon>Nitrosomonadales</taxon>
        <taxon>Sterolibacteriaceae</taxon>
        <taxon>Candidatus Methylophosphatis</taxon>
    </lineage>
</organism>
<name>A0A9D7E1L7_9PROT</name>
<sequence length="59" mass="6723">MQGDERYQRLQLSRPQPGVLEIATGGDGRLADAQMRRDLADIWRDVNANVIPRWRSCVA</sequence>
<proteinExistence type="predicted"/>